<gene>
    <name evidence="1" type="ORF">LCGC14_0343510</name>
</gene>
<proteinExistence type="predicted"/>
<sequence length="72" mass="8443">MIISAMLYDLMDATTGDLLLGNRELGQYERIEISDRMRRDIIILCTKENLSDVKLFYEKCAERYKIHLEAVT</sequence>
<dbReference type="AlphaFoldDB" id="A0A0F9WKX3"/>
<evidence type="ECO:0000313" key="1">
    <source>
        <dbReference type="EMBL" id="KKN79158.1"/>
    </source>
</evidence>
<comment type="caution">
    <text evidence="1">The sequence shown here is derived from an EMBL/GenBank/DDBJ whole genome shotgun (WGS) entry which is preliminary data.</text>
</comment>
<dbReference type="EMBL" id="LAZR01000252">
    <property type="protein sequence ID" value="KKN79158.1"/>
    <property type="molecule type" value="Genomic_DNA"/>
</dbReference>
<name>A0A0F9WKX3_9ZZZZ</name>
<reference evidence="1" key="1">
    <citation type="journal article" date="2015" name="Nature">
        <title>Complex archaea that bridge the gap between prokaryotes and eukaryotes.</title>
        <authorList>
            <person name="Spang A."/>
            <person name="Saw J.H."/>
            <person name="Jorgensen S.L."/>
            <person name="Zaremba-Niedzwiedzka K."/>
            <person name="Martijn J."/>
            <person name="Lind A.E."/>
            <person name="van Eijk R."/>
            <person name="Schleper C."/>
            <person name="Guy L."/>
            <person name="Ettema T.J."/>
        </authorList>
    </citation>
    <scope>NUCLEOTIDE SEQUENCE</scope>
</reference>
<protein>
    <submittedName>
        <fullName evidence="1">Uncharacterized protein</fullName>
    </submittedName>
</protein>
<accession>A0A0F9WKX3</accession>
<organism evidence="1">
    <name type="scientific">marine sediment metagenome</name>
    <dbReference type="NCBI Taxonomy" id="412755"/>
    <lineage>
        <taxon>unclassified sequences</taxon>
        <taxon>metagenomes</taxon>
        <taxon>ecological metagenomes</taxon>
    </lineage>
</organism>